<protein>
    <submittedName>
        <fullName evidence="1">Acireductone dioxygenase apoprotein</fullName>
    </submittedName>
</protein>
<dbReference type="RefSeq" id="WP_039562686.1">
    <property type="nucleotide sequence ID" value="NZ_FTMC01000018.1"/>
</dbReference>
<keyword evidence="1" id="KW-0560">Oxidoreductase</keyword>
<dbReference type="Gene3D" id="2.60.120.10">
    <property type="entry name" value="Jelly Rolls"/>
    <property type="match status" value="1"/>
</dbReference>
<dbReference type="AlphaFoldDB" id="A0A1N6ZJF1"/>
<dbReference type="SUPFAM" id="SSF51182">
    <property type="entry name" value="RmlC-like cupins"/>
    <property type="match status" value="1"/>
</dbReference>
<evidence type="ECO:0000313" key="2">
    <source>
        <dbReference type="Proteomes" id="UP000186079"/>
    </source>
</evidence>
<name>A0A1N6ZJF1_9PSED</name>
<dbReference type="Pfam" id="PF03079">
    <property type="entry name" value="ARD"/>
    <property type="match status" value="1"/>
</dbReference>
<proteinExistence type="predicted"/>
<dbReference type="GO" id="GO:0010309">
    <property type="term" value="F:acireductone dioxygenase [iron(II)-requiring] activity"/>
    <property type="evidence" value="ECO:0007669"/>
    <property type="project" value="InterPro"/>
</dbReference>
<sequence length="183" mass="19406">MSVLSVYSVALPEVPSKMLIDPQDVAATLAEMGVRYEQRELAGGLRPGASEAEVRAEYGALLQGVAAELQLPAETVISLERGSEQAAELNARFANEQTLGGEHAWLFLGGRALVSLHADGAVFAFLGERGDLLVVPKGVAHWVSLGEEPHCLAVRLAPEGVVAEETGETIAGRFLGWSIIAEY</sequence>
<dbReference type="Proteomes" id="UP000186079">
    <property type="component" value="Unassembled WGS sequence"/>
</dbReference>
<keyword evidence="1" id="KW-0223">Dioxygenase</keyword>
<dbReference type="EMBL" id="FTMC01000018">
    <property type="protein sequence ID" value="SIR26917.1"/>
    <property type="molecule type" value="Genomic_DNA"/>
</dbReference>
<organism evidence="1 2">
    <name type="scientific">Pseudomonas flexibilis</name>
    <dbReference type="NCBI Taxonomy" id="706570"/>
    <lineage>
        <taxon>Bacteria</taxon>
        <taxon>Pseudomonadati</taxon>
        <taxon>Pseudomonadota</taxon>
        <taxon>Gammaproteobacteria</taxon>
        <taxon>Pseudomonadales</taxon>
        <taxon>Pseudomonadaceae</taxon>
        <taxon>Pseudomonas</taxon>
    </lineage>
</organism>
<accession>A0A1N6ZJF1</accession>
<dbReference type="InterPro" id="IPR004313">
    <property type="entry name" value="ARD"/>
</dbReference>
<reference evidence="1 2" key="1">
    <citation type="submission" date="2017-01" db="EMBL/GenBank/DDBJ databases">
        <authorList>
            <person name="Mah S.A."/>
            <person name="Swanson W.J."/>
            <person name="Moy G.W."/>
            <person name="Vacquier V.D."/>
        </authorList>
    </citation>
    <scope>NUCLEOTIDE SEQUENCE [LARGE SCALE GENOMIC DNA]</scope>
    <source>
        <strain evidence="1 2">ATCC 29606</strain>
    </source>
</reference>
<dbReference type="InterPro" id="IPR014710">
    <property type="entry name" value="RmlC-like_jellyroll"/>
</dbReference>
<dbReference type="InterPro" id="IPR011051">
    <property type="entry name" value="RmlC_Cupin_sf"/>
</dbReference>
<gene>
    <name evidence="1" type="ORF">SAMN05421672_11852</name>
</gene>
<evidence type="ECO:0000313" key="1">
    <source>
        <dbReference type="EMBL" id="SIR26917.1"/>
    </source>
</evidence>